<sequence length="119" mass="13681">MARFCRRRRPKAKVNIRRDLSFGRTGRLQNQLTFDLRPIALRSFTTDRMRNGSASMAHDRFPLPSRLVCFKASRALSKSNVIRKTTGTIITIKGREDRIAVSEVLFQRRARNFTLGDGV</sequence>
<dbReference type="AlphaFoldDB" id="A0A2T7NIM2"/>
<proteinExistence type="predicted"/>
<organism evidence="1 2">
    <name type="scientific">Pomacea canaliculata</name>
    <name type="common">Golden apple snail</name>
    <dbReference type="NCBI Taxonomy" id="400727"/>
    <lineage>
        <taxon>Eukaryota</taxon>
        <taxon>Metazoa</taxon>
        <taxon>Spiralia</taxon>
        <taxon>Lophotrochozoa</taxon>
        <taxon>Mollusca</taxon>
        <taxon>Gastropoda</taxon>
        <taxon>Caenogastropoda</taxon>
        <taxon>Architaenioglossa</taxon>
        <taxon>Ampullarioidea</taxon>
        <taxon>Ampullariidae</taxon>
        <taxon>Pomacea</taxon>
    </lineage>
</organism>
<evidence type="ECO:0000313" key="2">
    <source>
        <dbReference type="Proteomes" id="UP000245119"/>
    </source>
</evidence>
<gene>
    <name evidence="1" type="ORF">C0Q70_19160</name>
</gene>
<protein>
    <submittedName>
        <fullName evidence="1">Uncharacterized protein</fullName>
    </submittedName>
</protein>
<name>A0A2T7NIM2_POMCA</name>
<reference evidence="1 2" key="1">
    <citation type="submission" date="2018-04" db="EMBL/GenBank/DDBJ databases">
        <title>The genome of golden apple snail Pomacea canaliculata provides insight into stress tolerance and invasive adaptation.</title>
        <authorList>
            <person name="Liu C."/>
            <person name="Liu B."/>
            <person name="Ren Y."/>
            <person name="Zhang Y."/>
            <person name="Wang H."/>
            <person name="Li S."/>
            <person name="Jiang F."/>
            <person name="Yin L."/>
            <person name="Zhang G."/>
            <person name="Qian W."/>
            <person name="Fan W."/>
        </authorList>
    </citation>
    <scope>NUCLEOTIDE SEQUENCE [LARGE SCALE GENOMIC DNA]</scope>
    <source>
        <strain evidence="1">SZHN2017</strain>
        <tissue evidence="1">Muscle</tissue>
    </source>
</reference>
<evidence type="ECO:0000313" key="1">
    <source>
        <dbReference type="EMBL" id="PVD20996.1"/>
    </source>
</evidence>
<keyword evidence="2" id="KW-1185">Reference proteome</keyword>
<dbReference type="EMBL" id="PZQS01000012">
    <property type="protein sequence ID" value="PVD20996.1"/>
    <property type="molecule type" value="Genomic_DNA"/>
</dbReference>
<comment type="caution">
    <text evidence="1">The sequence shown here is derived from an EMBL/GenBank/DDBJ whole genome shotgun (WGS) entry which is preliminary data.</text>
</comment>
<accession>A0A2T7NIM2</accession>
<dbReference type="Proteomes" id="UP000245119">
    <property type="component" value="Linkage Group LG12"/>
</dbReference>